<dbReference type="NCBIfam" id="TIGR02595">
    <property type="entry name" value="PEP_CTERM"/>
    <property type="match status" value="1"/>
</dbReference>
<protein>
    <submittedName>
        <fullName evidence="3">Flocculation-associated PEP-CTERM protein PepA</fullName>
    </submittedName>
</protein>
<feature type="chain" id="PRO_5037644432" evidence="1">
    <location>
        <begin position="28"/>
        <end position="276"/>
    </location>
</feature>
<keyword evidence="1" id="KW-0732">Signal</keyword>
<name>A0A934SRU7_9BURK</name>
<evidence type="ECO:0000313" key="4">
    <source>
        <dbReference type="Proteomes" id="UP000622890"/>
    </source>
</evidence>
<dbReference type="InterPro" id="IPR013424">
    <property type="entry name" value="Ice-binding_C"/>
</dbReference>
<accession>A0A934SRU7</accession>
<reference evidence="3" key="1">
    <citation type="submission" date="2021-01" db="EMBL/GenBank/DDBJ databases">
        <title>Genome sequence of strain Noviherbaspirillum sp. DKR-6.</title>
        <authorList>
            <person name="Chaudhary D.K."/>
        </authorList>
    </citation>
    <scope>NUCLEOTIDE SEQUENCE</scope>
    <source>
        <strain evidence="3">DKR-6</strain>
    </source>
</reference>
<sequence length="276" mass="27923">MKKMTSKKILKCIIPAAFFLTGSAAMAQTSFPDFRINEGSVPGALAGTITADKVTGNYVEVITFSGNSFNASLLWNAGQFVANDGTTPVPSQLGGSTANQYGLYALYQASGTFSSSGGRTTFNFTQGTGSLSVFLDPGSNTTFTAPASGSAPWTVGGNGDDLLIATGTPTSGQGTLDPTLSTCTGSAGTGINCGSFGATSTWSVTAAGSAYFTSPSPFFNVSFQSGQLNNFSPTGTQTINGSLDVIFGTAAIPEPASIALVGLGLMGLGLARRKRG</sequence>
<proteinExistence type="predicted"/>
<dbReference type="NCBIfam" id="NF033554">
    <property type="entry name" value="floc_PepA"/>
    <property type="match status" value="1"/>
</dbReference>
<organism evidence="3 4">
    <name type="scientific">Noviherbaspirillum pedocola</name>
    <dbReference type="NCBI Taxonomy" id="2801341"/>
    <lineage>
        <taxon>Bacteria</taxon>
        <taxon>Pseudomonadati</taxon>
        <taxon>Pseudomonadota</taxon>
        <taxon>Betaproteobacteria</taxon>
        <taxon>Burkholderiales</taxon>
        <taxon>Oxalobacteraceae</taxon>
        <taxon>Noviherbaspirillum</taxon>
    </lineage>
</organism>
<dbReference type="EMBL" id="JAEPBG010000002">
    <property type="protein sequence ID" value="MBK4734344.1"/>
    <property type="molecule type" value="Genomic_DNA"/>
</dbReference>
<gene>
    <name evidence="3" type="primary">pepA</name>
    <name evidence="3" type="ORF">JJB74_06995</name>
</gene>
<dbReference type="Pfam" id="PF07589">
    <property type="entry name" value="PEP-CTERM"/>
    <property type="match status" value="1"/>
</dbReference>
<dbReference type="Proteomes" id="UP000622890">
    <property type="component" value="Unassembled WGS sequence"/>
</dbReference>
<keyword evidence="4" id="KW-1185">Reference proteome</keyword>
<comment type="caution">
    <text evidence="3">The sequence shown here is derived from an EMBL/GenBank/DDBJ whole genome shotgun (WGS) entry which is preliminary data.</text>
</comment>
<evidence type="ECO:0000313" key="3">
    <source>
        <dbReference type="EMBL" id="MBK4734344.1"/>
    </source>
</evidence>
<evidence type="ECO:0000259" key="2">
    <source>
        <dbReference type="Pfam" id="PF07589"/>
    </source>
</evidence>
<dbReference type="RefSeq" id="WP_200591097.1">
    <property type="nucleotide sequence ID" value="NZ_JAEPBG010000002.1"/>
</dbReference>
<dbReference type="AlphaFoldDB" id="A0A934SRU7"/>
<feature type="signal peptide" evidence="1">
    <location>
        <begin position="1"/>
        <end position="27"/>
    </location>
</feature>
<evidence type="ECO:0000256" key="1">
    <source>
        <dbReference type="SAM" id="SignalP"/>
    </source>
</evidence>
<feature type="domain" description="Ice-binding protein C-terminal" evidence="2">
    <location>
        <begin position="251"/>
        <end position="273"/>
    </location>
</feature>